<protein>
    <submittedName>
        <fullName evidence="1">Uncharacterized protein</fullName>
    </submittedName>
</protein>
<gene>
    <name evidence="1" type="ORF">MS3_05838</name>
</gene>
<evidence type="ECO:0000313" key="1">
    <source>
        <dbReference type="EMBL" id="KGB37489.1"/>
    </source>
</evidence>
<organism evidence="1">
    <name type="scientific">Schistosoma haematobium</name>
    <name type="common">Blood fluke</name>
    <dbReference type="NCBI Taxonomy" id="6185"/>
    <lineage>
        <taxon>Eukaryota</taxon>
        <taxon>Metazoa</taxon>
        <taxon>Spiralia</taxon>
        <taxon>Lophotrochozoa</taxon>
        <taxon>Platyhelminthes</taxon>
        <taxon>Trematoda</taxon>
        <taxon>Digenea</taxon>
        <taxon>Strigeidida</taxon>
        <taxon>Schistosomatoidea</taxon>
        <taxon>Schistosomatidae</taxon>
        <taxon>Schistosoma</taxon>
    </lineage>
</organism>
<feature type="non-terminal residue" evidence="1">
    <location>
        <position position="47"/>
    </location>
</feature>
<accession>A0A094ZWD7</accession>
<proteinExistence type="predicted"/>
<dbReference type="AlphaFoldDB" id="A0A094ZWD7"/>
<reference evidence="1" key="1">
    <citation type="journal article" date="2012" name="Nat. Genet.">
        <title>Whole-genome sequence of Schistosoma haematobium.</title>
        <authorList>
            <person name="Young N.D."/>
            <person name="Jex A.R."/>
            <person name="Li B."/>
            <person name="Liu S."/>
            <person name="Yang L."/>
            <person name="Xiong Z."/>
            <person name="Li Y."/>
            <person name="Cantacessi C."/>
            <person name="Hall R.S."/>
            <person name="Xu X."/>
            <person name="Chen F."/>
            <person name="Wu X."/>
            <person name="Zerlotini A."/>
            <person name="Oliveira G."/>
            <person name="Hofmann A."/>
            <person name="Zhang G."/>
            <person name="Fang X."/>
            <person name="Kang Y."/>
            <person name="Campbell B.E."/>
            <person name="Loukas A."/>
            <person name="Ranganathan S."/>
            <person name="Rollinson D."/>
            <person name="Rinaldi G."/>
            <person name="Brindley P.J."/>
            <person name="Yang H."/>
            <person name="Wang J."/>
            <person name="Wang J."/>
            <person name="Gasser R.B."/>
        </authorList>
    </citation>
    <scope>NUCLEOTIDE SEQUENCE [LARGE SCALE GENOMIC DNA]</scope>
</reference>
<dbReference type="EMBL" id="KL250892">
    <property type="protein sequence ID" value="KGB37489.1"/>
    <property type="molecule type" value="Genomic_DNA"/>
</dbReference>
<name>A0A094ZWD7_SCHHA</name>
<feature type="non-terminal residue" evidence="1">
    <location>
        <position position="1"/>
    </location>
</feature>
<sequence>GFSPVPKSYALDCSTTRKMIKTAQHSFIDINISFHPHSDTLYYSGQH</sequence>